<dbReference type="EMBL" id="SHKW01000001">
    <property type="protein sequence ID" value="RZU40073.1"/>
    <property type="molecule type" value="Genomic_DNA"/>
</dbReference>
<reference evidence="2 3" key="1">
    <citation type="submission" date="2019-02" db="EMBL/GenBank/DDBJ databases">
        <title>Genomic Encyclopedia of Archaeal and Bacterial Type Strains, Phase II (KMG-II): from individual species to whole genera.</title>
        <authorList>
            <person name="Goeker M."/>
        </authorList>
    </citation>
    <scope>NUCLEOTIDE SEQUENCE [LARGE SCALE GENOMIC DNA]</scope>
    <source>
        <strain evidence="2 3">DSM 18101</strain>
    </source>
</reference>
<sequence>MIPRYQRILFWGLVGCIFLMGGFLLRGCRVAQKRLTALNDATPIAAPTAAATEEVTLYVASDADATITAARSELALPQDPSLRARTLLEHLLAQYSLPDSAHPLQSGPSVDDVFFLTDSSRPNTGKAIAVNLRSSFVDNHPSGIEVEQLTLNSIIGTLHAAFPESTEVRFLVDGQSRETLAGHAALDQAFPLTDTTIRPTAPSEAAAQP</sequence>
<keyword evidence="3" id="KW-1185">Reference proteome</keyword>
<dbReference type="SMART" id="SM00909">
    <property type="entry name" value="Germane"/>
    <property type="match status" value="1"/>
</dbReference>
<name>A0A4Q7YSX4_9BACT</name>
<proteinExistence type="predicted"/>
<feature type="domain" description="GerMN" evidence="1">
    <location>
        <begin position="84"/>
        <end position="181"/>
    </location>
</feature>
<evidence type="ECO:0000259" key="1">
    <source>
        <dbReference type="SMART" id="SM00909"/>
    </source>
</evidence>
<dbReference type="Proteomes" id="UP000292958">
    <property type="component" value="Unassembled WGS sequence"/>
</dbReference>
<comment type="caution">
    <text evidence="2">The sequence shown here is derived from an EMBL/GenBank/DDBJ whole genome shotgun (WGS) entry which is preliminary data.</text>
</comment>
<evidence type="ECO:0000313" key="2">
    <source>
        <dbReference type="EMBL" id="RZU40073.1"/>
    </source>
</evidence>
<evidence type="ECO:0000313" key="3">
    <source>
        <dbReference type="Proteomes" id="UP000292958"/>
    </source>
</evidence>
<accession>A0A4Q7YSX4</accession>
<protein>
    <submittedName>
        <fullName evidence="2">Sporulation and spore germination protein</fullName>
    </submittedName>
</protein>
<dbReference type="RefSeq" id="WP_130418190.1">
    <property type="nucleotide sequence ID" value="NZ_SHKW01000001.1"/>
</dbReference>
<organism evidence="2 3">
    <name type="scientific">Edaphobacter modestus</name>
    <dbReference type="NCBI Taxonomy" id="388466"/>
    <lineage>
        <taxon>Bacteria</taxon>
        <taxon>Pseudomonadati</taxon>
        <taxon>Acidobacteriota</taxon>
        <taxon>Terriglobia</taxon>
        <taxon>Terriglobales</taxon>
        <taxon>Acidobacteriaceae</taxon>
        <taxon>Edaphobacter</taxon>
    </lineage>
</organism>
<dbReference type="InterPro" id="IPR019606">
    <property type="entry name" value="GerMN"/>
</dbReference>
<dbReference type="AlphaFoldDB" id="A0A4Q7YSX4"/>
<dbReference type="Pfam" id="PF10646">
    <property type="entry name" value="Germane"/>
    <property type="match status" value="1"/>
</dbReference>
<dbReference type="OrthoDB" id="9809406at2"/>
<gene>
    <name evidence="2" type="ORF">BDD14_1497</name>
</gene>